<evidence type="ECO:0000256" key="1">
    <source>
        <dbReference type="ARBA" id="ARBA00006485"/>
    </source>
</evidence>
<evidence type="ECO:0000256" key="4">
    <source>
        <dbReference type="ARBA" id="ARBA00022741"/>
    </source>
</evidence>
<evidence type="ECO:0000256" key="2">
    <source>
        <dbReference type="ARBA" id="ARBA00022527"/>
    </source>
</evidence>
<dbReference type="PANTHER" id="PTHR24056">
    <property type="entry name" value="CELL DIVISION PROTEIN KINASE"/>
    <property type="match status" value="1"/>
</dbReference>
<feature type="compositionally biased region" description="Polar residues" evidence="7">
    <location>
        <begin position="111"/>
        <end position="127"/>
    </location>
</feature>
<dbReference type="Proteomes" id="UP000515135">
    <property type="component" value="Unplaced"/>
</dbReference>
<dbReference type="Gene3D" id="3.30.200.20">
    <property type="entry name" value="Phosphorylase Kinase, domain 1"/>
    <property type="match status" value="1"/>
</dbReference>
<dbReference type="GO" id="GO:0005634">
    <property type="term" value="C:nucleus"/>
    <property type="evidence" value="ECO:0007669"/>
    <property type="project" value="TreeGrafter"/>
</dbReference>
<dbReference type="AlphaFoldDB" id="A0A6P4Y154"/>
<protein>
    <submittedName>
        <fullName evidence="10">Cyclin-dependent kinase 11B-like</fullName>
    </submittedName>
</protein>
<keyword evidence="3" id="KW-0808">Transferase</keyword>
<evidence type="ECO:0000256" key="5">
    <source>
        <dbReference type="ARBA" id="ARBA00022777"/>
    </source>
</evidence>
<evidence type="ECO:0000256" key="6">
    <source>
        <dbReference type="ARBA" id="ARBA00022840"/>
    </source>
</evidence>
<feature type="region of interest" description="Disordered" evidence="7">
    <location>
        <begin position="1"/>
        <end position="127"/>
    </location>
</feature>
<dbReference type="OrthoDB" id="10273309at2759"/>
<dbReference type="FunFam" id="1.10.510.10:FF:000533">
    <property type="entry name" value="cyclin-dependent kinase 10"/>
    <property type="match status" value="1"/>
</dbReference>
<dbReference type="PROSITE" id="PS00108">
    <property type="entry name" value="PROTEIN_KINASE_ST"/>
    <property type="match status" value="1"/>
</dbReference>
<dbReference type="InterPro" id="IPR008271">
    <property type="entry name" value="Ser/Thr_kinase_AS"/>
</dbReference>
<dbReference type="GO" id="GO:0004674">
    <property type="term" value="F:protein serine/threonine kinase activity"/>
    <property type="evidence" value="ECO:0007669"/>
    <property type="project" value="UniProtKB-KW"/>
</dbReference>
<dbReference type="SUPFAM" id="SSF56112">
    <property type="entry name" value="Protein kinase-like (PK-like)"/>
    <property type="match status" value="1"/>
</dbReference>
<sequence length="613" mass="68914">MEHDAKMPPSKIKPVFASSNSFTGDDGKNTAQDDMGESDVGRSQTVLSGEHSVADSSTITGCNDSASQGINGWENDNTSDEMKRKRAADDWKERNLGEKEDGKKFVEESWPASQESTDQHDGTNCSTPGQTHVEVFCSEEDTRRLRKDGTVQSVLAQSQQEICQDSPEMERHEDDNKLVISNCHPIPVIQPGFASRTTDNESYQSTQGGFFSTVQNNVNIPVRLECSDSHLTDRNEVQNVSHEEDNYSAIPLVTSREANSQGLGLVTNPPPSTVYDYAFLNLINEGTYGVVYKAMHKKTGNVVAIKMLKSENQPQGVSSTGLREVNIMLKARHINVISLREVVYGNNADKVYLVMEYAETDLKQLMYNMQRPFSVSETKCLLVQLLYAVQYLHNNAILHRDIKTENLLVNFNGILKVTDFGLARTFRKGDKHLSPVVVTLWYRAPELLLGSETYSTPVDLWSVGCVFAELLIGKPFWDGESEIDQLHQIFSDLGTPSEKIWPGYTRLPFLKTCILPEFPYNRLRRRLGWTLTELGLHLLNWFLTYSPARRVTAVQALQHWYFQEVPIPVDPQFLAGQVFRTPVVYQQCFAQGSGEPQPTMVYSHPANISYAHG</sequence>
<keyword evidence="5" id="KW-0418">Kinase</keyword>
<dbReference type="Pfam" id="PF00069">
    <property type="entry name" value="Pkinase"/>
    <property type="match status" value="1"/>
</dbReference>
<name>A0A6P4Y154_BRABE</name>
<dbReference type="KEGG" id="bbel:109465400"/>
<gene>
    <name evidence="10" type="primary">LOC109465400</name>
</gene>
<reference evidence="10" key="1">
    <citation type="submission" date="2025-08" db="UniProtKB">
        <authorList>
            <consortium name="RefSeq"/>
        </authorList>
    </citation>
    <scope>IDENTIFICATION</scope>
    <source>
        <tissue evidence="10">Gonad</tissue>
    </source>
</reference>
<feature type="compositionally biased region" description="Polar residues" evidence="7">
    <location>
        <begin position="54"/>
        <end position="76"/>
    </location>
</feature>
<dbReference type="InterPro" id="IPR000719">
    <property type="entry name" value="Prot_kinase_dom"/>
</dbReference>
<dbReference type="InterPro" id="IPR011009">
    <property type="entry name" value="Kinase-like_dom_sf"/>
</dbReference>
<dbReference type="PROSITE" id="PS50011">
    <property type="entry name" value="PROTEIN_KINASE_DOM"/>
    <property type="match status" value="1"/>
</dbReference>
<accession>A0A6P4Y154</accession>
<evidence type="ECO:0000256" key="7">
    <source>
        <dbReference type="SAM" id="MobiDB-lite"/>
    </source>
</evidence>
<dbReference type="SMART" id="SM00220">
    <property type="entry name" value="S_TKc"/>
    <property type="match status" value="1"/>
</dbReference>
<keyword evidence="9" id="KW-1185">Reference proteome</keyword>
<evidence type="ECO:0000256" key="3">
    <source>
        <dbReference type="ARBA" id="ARBA00022679"/>
    </source>
</evidence>
<comment type="similarity">
    <text evidence="1">Belongs to the protein kinase superfamily. CMGC Ser/Thr protein kinase family. CDC2/CDKX subfamily.</text>
</comment>
<keyword evidence="6" id="KW-0067">ATP-binding</keyword>
<dbReference type="RefSeq" id="XP_019618183.1">
    <property type="nucleotide sequence ID" value="XM_019762624.1"/>
</dbReference>
<dbReference type="GO" id="GO:0005524">
    <property type="term" value="F:ATP binding"/>
    <property type="evidence" value="ECO:0007669"/>
    <property type="project" value="UniProtKB-KW"/>
</dbReference>
<dbReference type="InterPro" id="IPR050108">
    <property type="entry name" value="CDK"/>
</dbReference>
<dbReference type="PANTHER" id="PTHR24056:SF107">
    <property type="entry name" value="CYCLIN-DEPENDENT KINASE 11A-RELATED"/>
    <property type="match status" value="1"/>
</dbReference>
<evidence type="ECO:0000313" key="9">
    <source>
        <dbReference type="Proteomes" id="UP000515135"/>
    </source>
</evidence>
<keyword evidence="2" id="KW-0723">Serine/threonine-protein kinase</keyword>
<organism evidence="9 10">
    <name type="scientific">Branchiostoma belcheri</name>
    <name type="common">Amphioxus</name>
    <dbReference type="NCBI Taxonomy" id="7741"/>
    <lineage>
        <taxon>Eukaryota</taxon>
        <taxon>Metazoa</taxon>
        <taxon>Chordata</taxon>
        <taxon>Cephalochordata</taxon>
        <taxon>Leptocardii</taxon>
        <taxon>Amphioxiformes</taxon>
        <taxon>Branchiostomatidae</taxon>
        <taxon>Branchiostoma</taxon>
    </lineage>
</organism>
<proteinExistence type="inferred from homology"/>
<dbReference type="GO" id="GO:0007346">
    <property type="term" value="P:regulation of mitotic cell cycle"/>
    <property type="evidence" value="ECO:0007669"/>
    <property type="project" value="TreeGrafter"/>
</dbReference>
<feature type="domain" description="Protein kinase" evidence="8">
    <location>
        <begin position="277"/>
        <end position="562"/>
    </location>
</feature>
<feature type="compositionally biased region" description="Basic and acidic residues" evidence="7">
    <location>
        <begin position="80"/>
        <end position="107"/>
    </location>
</feature>
<evidence type="ECO:0000313" key="10">
    <source>
        <dbReference type="RefSeq" id="XP_019618183.1"/>
    </source>
</evidence>
<evidence type="ECO:0000259" key="8">
    <source>
        <dbReference type="PROSITE" id="PS50011"/>
    </source>
</evidence>
<dbReference type="GeneID" id="109465400"/>
<keyword evidence="4" id="KW-0547">Nucleotide-binding</keyword>
<dbReference type="Gene3D" id="1.10.510.10">
    <property type="entry name" value="Transferase(Phosphotransferase) domain 1"/>
    <property type="match status" value="1"/>
</dbReference>